<dbReference type="Proteomes" id="UP001234989">
    <property type="component" value="Chromosome 8"/>
</dbReference>
<keyword evidence="2" id="KW-1185">Reference proteome</keyword>
<dbReference type="AlphaFoldDB" id="A0AAF0UB82"/>
<reference evidence="1" key="1">
    <citation type="submission" date="2023-08" db="EMBL/GenBank/DDBJ databases">
        <title>A de novo genome assembly of Solanum verrucosum Schlechtendal, a Mexican diploid species geographically isolated from the other diploid A-genome species in potato relatives.</title>
        <authorList>
            <person name="Hosaka K."/>
        </authorList>
    </citation>
    <scope>NUCLEOTIDE SEQUENCE</scope>
    <source>
        <tissue evidence="1">Young leaves</tissue>
    </source>
</reference>
<sequence length="266" mass="31192">MQGDFISTPQNISDEAVNVFREQFRETQEVTDYSMLQFIPKIITGEHNLEMERVPPKDEIKHVVFGQNGDSASRHDGYSGFFFQSCWDITGDDVWNMVRAFYNGYELSRTWALYYTKGDNVIEEELEVRQFVEEGEWNEQKLGEKLSTEMVKYIVGNTKPPDVDQQTDVPWWMGNTQGAFTVKPAWELMRRRQEKGEGNHNTCFLTAFIAKKLWRHFDVVAEEENKKELITLGLLEWNKSRVTAEIPKYRKKASKIVNPRHIQQPR</sequence>
<name>A0AAF0UB82_SOLVR</name>
<protein>
    <submittedName>
        <fullName evidence="1">Uncharacterized protein</fullName>
    </submittedName>
</protein>
<evidence type="ECO:0000313" key="2">
    <source>
        <dbReference type="Proteomes" id="UP001234989"/>
    </source>
</evidence>
<evidence type="ECO:0000313" key="1">
    <source>
        <dbReference type="EMBL" id="WMV42630.1"/>
    </source>
</evidence>
<gene>
    <name evidence="1" type="ORF">MTR67_036015</name>
</gene>
<proteinExistence type="predicted"/>
<dbReference type="EMBL" id="CP133619">
    <property type="protein sequence ID" value="WMV42630.1"/>
    <property type="molecule type" value="Genomic_DNA"/>
</dbReference>
<accession>A0AAF0UB82</accession>
<organism evidence="1 2">
    <name type="scientific">Solanum verrucosum</name>
    <dbReference type="NCBI Taxonomy" id="315347"/>
    <lineage>
        <taxon>Eukaryota</taxon>
        <taxon>Viridiplantae</taxon>
        <taxon>Streptophyta</taxon>
        <taxon>Embryophyta</taxon>
        <taxon>Tracheophyta</taxon>
        <taxon>Spermatophyta</taxon>
        <taxon>Magnoliopsida</taxon>
        <taxon>eudicotyledons</taxon>
        <taxon>Gunneridae</taxon>
        <taxon>Pentapetalae</taxon>
        <taxon>asterids</taxon>
        <taxon>lamiids</taxon>
        <taxon>Solanales</taxon>
        <taxon>Solanaceae</taxon>
        <taxon>Solanoideae</taxon>
        <taxon>Solaneae</taxon>
        <taxon>Solanum</taxon>
    </lineage>
</organism>